<organism evidence="3 4">
    <name type="scientific">[Torrubiella] hemipterigena</name>
    <dbReference type="NCBI Taxonomy" id="1531966"/>
    <lineage>
        <taxon>Eukaryota</taxon>
        <taxon>Fungi</taxon>
        <taxon>Dikarya</taxon>
        <taxon>Ascomycota</taxon>
        <taxon>Pezizomycotina</taxon>
        <taxon>Sordariomycetes</taxon>
        <taxon>Hypocreomycetidae</taxon>
        <taxon>Hypocreales</taxon>
        <taxon>Clavicipitaceae</taxon>
        <taxon>Clavicipitaceae incertae sedis</taxon>
        <taxon>'Torrubiella' clade</taxon>
    </lineage>
</organism>
<reference evidence="3 4" key="1">
    <citation type="journal article" date="2015" name="Genome Announc.">
        <title>Draft Genome Sequence and Gene Annotation of the Entomopathogenic Fungus Verticillium hemipterigenum.</title>
        <authorList>
            <person name="Horn F."/>
            <person name="Habel A."/>
            <person name="Scharf D.H."/>
            <person name="Dworschak J."/>
            <person name="Brakhage A.A."/>
            <person name="Guthke R."/>
            <person name="Hertweck C."/>
            <person name="Linde J."/>
        </authorList>
    </citation>
    <scope>NUCLEOTIDE SEQUENCE [LARGE SCALE GENOMIC DNA]</scope>
</reference>
<proteinExistence type="predicted"/>
<dbReference type="SUPFAM" id="SSF57701">
    <property type="entry name" value="Zn2/Cys6 DNA-binding domain"/>
    <property type="match status" value="1"/>
</dbReference>
<dbReference type="EMBL" id="CDHN01000001">
    <property type="protein sequence ID" value="CEJ83083.1"/>
    <property type="molecule type" value="Genomic_DNA"/>
</dbReference>
<dbReference type="InterPro" id="IPR053178">
    <property type="entry name" value="Osmoadaptation_assoc"/>
</dbReference>
<dbReference type="HOGENOM" id="CLU_040454_0_0_1"/>
<dbReference type="GO" id="GO:0008270">
    <property type="term" value="F:zinc ion binding"/>
    <property type="evidence" value="ECO:0007669"/>
    <property type="project" value="InterPro"/>
</dbReference>
<dbReference type="Pfam" id="PF00172">
    <property type="entry name" value="Zn_clus"/>
    <property type="match status" value="1"/>
</dbReference>
<name>A0A0A1SRK3_9HYPO</name>
<sequence>MTEKALAERPKPRMKRWAPKGRSGCLTCRARKIKCDETKPHCNRCKKGNFVCKGYQSQEQWPAKQQEMFIEAKIMCASPILHPHFNSSVHVQDIFYLAPRIPTAVSRMFERDTQSLIKFQVGRKTYLQSFLGYLPQTSGYDEILDSAVHCVAEAYREIYGALTSGNEVPNRQNSLALYTRAIRFLQKGLEDPVRSKSAEVLCATELLTYYECLGSNGTQASIQHVNGTIQLIKHRGPENFTSDFEKALIAPQVPYLVTLSLFNNTPIFLNTDAWLETCKSFIIPSDRSGDRSEMGVLHSVASVIVLAAMADATQLLKEQLDIPPSEFEQRQQHLLNELDKGYEAFIEMEHWLRMHPARHVEIVTVLTKECSFCNDYEYCRRWLDLVINSWLAFALISRVRVALNSEHKQRNEVEAQRRAAQALAAHQSRKQTTAWRLQGFIVEPVCKSILDTKTEWVAQAESEGVASIEVHAGWIGRFGLKM</sequence>
<gene>
    <name evidence="3" type="ORF">VHEMI03113</name>
</gene>
<dbReference type="PANTHER" id="PTHR38111">
    <property type="entry name" value="ZN(2)-C6 FUNGAL-TYPE DOMAIN-CONTAINING PROTEIN-RELATED"/>
    <property type="match status" value="1"/>
</dbReference>
<dbReference type="PROSITE" id="PS00463">
    <property type="entry name" value="ZN2_CY6_FUNGAL_1"/>
    <property type="match status" value="1"/>
</dbReference>
<evidence type="ECO:0000313" key="3">
    <source>
        <dbReference type="EMBL" id="CEJ83083.1"/>
    </source>
</evidence>
<dbReference type="PROSITE" id="PS50048">
    <property type="entry name" value="ZN2_CY6_FUNGAL_2"/>
    <property type="match status" value="1"/>
</dbReference>
<dbReference type="SMART" id="SM00066">
    <property type="entry name" value="GAL4"/>
    <property type="match status" value="1"/>
</dbReference>
<dbReference type="Proteomes" id="UP000039046">
    <property type="component" value="Unassembled WGS sequence"/>
</dbReference>
<evidence type="ECO:0000256" key="1">
    <source>
        <dbReference type="ARBA" id="ARBA00023242"/>
    </source>
</evidence>
<keyword evidence="4" id="KW-1185">Reference proteome</keyword>
<accession>A0A0A1SRK3</accession>
<dbReference type="Gene3D" id="4.10.240.10">
    <property type="entry name" value="Zn(2)-C6 fungal-type DNA-binding domain"/>
    <property type="match status" value="1"/>
</dbReference>
<dbReference type="PANTHER" id="PTHR38111:SF6">
    <property type="entry name" value="FINGER DOMAIN PROTEIN, PUTATIVE (AFU_ORTHOLOGUE AFUA_8G01940)-RELATED"/>
    <property type="match status" value="1"/>
</dbReference>
<dbReference type="GO" id="GO:0000981">
    <property type="term" value="F:DNA-binding transcription factor activity, RNA polymerase II-specific"/>
    <property type="evidence" value="ECO:0007669"/>
    <property type="project" value="InterPro"/>
</dbReference>
<dbReference type="CDD" id="cd00067">
    <property type="entry name" value="GAL4"/>
    <property type="match status" value="1"/>
</dbReference>
<keyword evidence="1" id="KW-0539">Nucleus</keyword>
<evidence type="ECO:0000259" key="2">
    <source>
        <dbReference type="PROSITE" id="PS50048"/>
    </source>
</evidence>
<dbReference type="InterPro" id="IPR001138">
    <property type="entry name" value="Zn2Cys6_DnaBD"/>
</dbReference>
<evidence type="ECO:0000313" key="4">
    <source>
        <dbReference type="Proteomes" id="UP000039046"/>
    </source>
</evidence>
<protein>
    <recommendedName>
        <fullName evidence="2">Zn(2)-C6 fungal-type domain-containing protein</fullName>
    </recommendedName>
</protein>
<feature type="domain" description="Zn(2)-C6 fungal-type" evidence="2">
    <location>
        <begin position="24"/>
        <end position="52"/>
    </location>
</feature>
<dbReference type="OrthoDB" id="5386330at2759"/>
<dbReference type="InterPro" id="IPR036864">
    <property type="entry name" value="Zn2-C6_fun-type_DNA-bd_sf"/>
</dbReference>
<dbReference type="STRING" id="1531966.A0A0A1SRK3"/>
<dbReference type="AlphaFoldDB" id="A0A0A1SRK3"/>